<name>A0ABT5B497_9BACT</name>
<evidence type="ECO:0000256" key="2">
    <source>
        <dbReference type="SAM" id="SignalP"/>
    </source>
</evidence>
<comment type="caution">
    <text evidence="3">The sequence shown here is derived from an EMBL/GenBank/DDBJ whole genome shotgun (WGS) entry which is preliminary data.</text>
</comment>
<organism evidence="3 4">
    <name type="scientific">Nannocystis radixulma</name>
    <dbReference type="NCBI Taxonomy" id="2995305"/>
    <lineage>
        <taxon>Bacteria</taxon>
        <taxon>Pseudomonadati</taxon>
        <taxon>Myxococcota</taxon>
        <taxon>Polyangia</taxon>
        <taxon>Nannocystales</taxon>
        <taxon>Nannocystaceae</taxon>
        <taxon>Nannocystis</taxon>
    </lineage>
</organism>
<feature type="compositionally biased region" description="Low complexity" evidence="1">
    <location>
        <begin position="333"/>
        <end position="372"/>
    </location>
</feature>
<evidence type="ECO:0000313" key="4">
    <source>
        <dbReference type="Proteomes" id="UP001217838"/>
    </source>
</evidence>
<feature type="signal peptide" evidence="2">
    <location>
        <begin position="1"/>
        <end position="31"/>
    </location>
</feature>
<keyword evidence="4" id="KW-1185">Reference proteome</keyword>
<dbReference type="Proteomes" id="UP001217838">
    <property type="component" value="Unassembled WGS sequence"/>
</dbReference>
<keyword evidence="2" id="KW-0732">Signal</keyword>
<accession>A0ABT5B497</accession>
<sequence length="410" mass="42612">MTRKNFISLLTTGLGALALTGGALVPTQAHACEPGFDECLADLELMTEGLLPLDGALVWRPVFNIPDVGSISQFSVESAATVVVTPMGGGAEVQGTVTGNESVQAIVWRPTGELPADTTFEVEVTFDNSGLICFGDFEPTLTRKFTVSTGSETSPPLAAPELTGETSVALIGHSEADTLICCDGAFPTWVMIDDCGLAFDWTEGTCASTVGTGWLDVALTLDPDTVAAANHQVGYVFESDFGNYAFLADSTQIDVRLSQPICGKLRATRLATGEETLGPEVCFGKDLQAMLGEHVMDPLPTLAACAGQPYTCESISDVDDTWDPNACTPWPEDSTPTTSVGSSGDSDSSGESDSSGSDSTSSSDGSASDSETAGMDTDKGGCACASGPADNGWGLAALLLPWLGRRRSRR</sequence>
<dbReference type="RefSeq" id="WP_271997406.1">
    <property type="nucleotide sequence ID" value="NZ_JAQNDN010000004.1"/>
</dbReference>
<evidence type="ECO:0000313" key="3">
    <source>
        <dbReference type="EMBL" id="MDC0668354.1"/>
    </source>
</evidence>
<feature type="region of interest" description="Disordered" evidence="1">
    <location>
        <begin position="323"/>
        <end position="392"/>
    </location>
</feature>
<dbReference type="EMBL" id="JAQNDN010000004">
    <property type="protein sequence ID" value="MDC0668354.1"/>
    <property type="molecule type" value="Genomic_DNA"/>
</dbReference>
<evidence type="ECO:0000256" key="1">
    <source>
        <dbReference type="SAM" id="MobiDB-lite"/>
    </source>
</evidence>
<reference evidence="3 4" key="1">
    <citation type="submission" date="2022-11" db="EMBL/GenBank/DDBJ databases">
        <title>Minimal conservation of predation-associated metabolite biosynthetic gene clusters underscores biosynthetic potential of Myxococcota including descriptions for ten novel species: Archangium lansinium sp. nov., Myxococcus landrumus sp. nov., Nannocystis bai.</title>
        <authorList>
            <person name="Ahearne A."/>
            <person name="Stevens C."/>
            <person name="Dowd S."/>
        </authorList>
    </citation>
    <scope>NUCLEOTIDE SEQUENCE [LARGE SCALE GENOMIC DNA]</scope>
    <source>
        <strain evidence="3 4">NCELM</strain>
    </source>
</reference>
<feature type="chain" id="PRO_5046311885" evidence="2">
    <location>
        <begin position="32"/>
        <end position="410"/>
    </location>
</feature>
<protein>
    <submittedName>
        <fullName evidence="3">MYXO-CTERM sorting domain-containing protein</fullName>
    </submittedName>
</protein>
<gene>
    <name evidence="3" type="ORF">POL58_11415</name>
</gene>
<proteinExistence type="predicted"/>
<dbReference type="InterPro" id="IPR024038">
    <property type="entry name" value="MYXO-CTERM"/>
</dbReference>
<dbReference type="NCBIfam" id="TIGR03901">
    <property type="entry name" value="MYXO-CTERM"/>
    <property type="match status" value="1"/>
</dbReference>